<evidence type="ECO:0000313" key="3">
    <source>
        <dbReference type="Proteomes" id="UP001163739"/>
    </source>
</evidence>
<dbReference type="RefSeq" id="WP_265048382.1">
    <property type="nucleotide sequence ID" value="NZ_CP100390.1"/>
</dbReference>
<evidence type="ECO:0000313" key="2">
    <source>
        <dbReference type="EMBL" id="UZE96898.1"/>
    </source>
</evidence>
<gene>
    <name evidence="2" type="ORF">NKI27_03870</name>
</gene>
<protein>
    <recommendedName>
        <fullName evidence="4">DUF2232 domain-containing protein</fullName>
    </recommendedName>
</protein>
<keyword evidence="1" id="KW-1133">Transmembrane helix</keyword>
<reference evidence="2" key="1">
    <citation type="submission" date="2022-06" db="EMBL/GenBank/DDBJ databases">
        <title>Alkalimarinus sp. nov., isolated from gut of a Alitta virens.</title>
        <authorList>
            <person name="Yang A.I."/>
            <person name="Shin N.-R."/>
        </authorList>
    </citation>
    <scope>NUCLEOTIDE SEQUENCE</scope>
    <source>
        <strain evidence="2">A2M4</strain>
    </source>
</reference>
<organism evidence="2 3">
    <name type="scientific">Alkalimarinus alittae</name>
    <dbReference type="NCBI Taxonomy" id="2961619"/>
    <lineage>
        <taxon>Bacteria</taxon>
        <taxon>Pseudomonadati</taxon>
        <taxon>Pseudomonadota</taxon>
        <taxon>Gammaproteobacteria</taxon>
        <taxon>Alteromonadales</taxon>
        <taxon>Alteromonadaceae</taxon>
        <taxon>Alkalimarinus</taxon>
    </lineage>
</organism>
<dbReference type="EMBL" id="CP100390">
    <property type="protein sequence ID" value="UZE96898.1"/>
    <property type="molecule type" value="Genomic_DNA"/>
</dbReference>
<feature type="transmembrane region" description="Helical" evidence="1">
    <location>
        <begin position="70"/>
        <end position="89"/>
    </location>
</feature>
<feature type="transmembrane region" description="Helical" evidence="1">
    <location>
        <begin position="214"/>
        <end position="234"/>
    </location>
</feature>
<feature type="transmembrane region" description="Helical" evidence="1">
    <location>
        <begin position="146"/>
        <end position="169"/>
    </location>
</feature>
<keyword evidence="1" id="KW-0472">Membrane</keyword>
<feature type="transmembrane region" description="Helical" evidence="1">
    <location>
        <begin position="246"/>
        <end position="271"/>
    </location>
</feature>
<evidence type="ECO:0000256" key="1">
    <source>
        <dbReference type="SAM" id="Phobius"/>
    </source>
</evidence>
<evidence type="ECO:0008006" key="4">
    <source>
        <dbReference type="Google" id="ProtNLM"/>
    </source>
</evidence>
<sequence length="287" mass="31121">MRALAEFLMRGPKQAVVVAVIAAALPLMFWLSAAVLTLVTLRKGVGQGINVLAWALLPAVAWWVKLGDPGIVLVLVFSWVMAVALRQAISWEKALIAGVMAAFITGLLLPVLLPDVIQQLIDMAKEVYSQIDPEMVKQLSGELEPAFTSLMVGSLATTYLAIALGAVMLARSWQSTLYNPGGFREEFHSFKLSPVFALSAVGLTLFGPAISLHIVPLVLIMLVPLALAGIALVHGSVAKRNLGGHWLFVFYMSTLILGPSLFLLIIFMAILDSWFDFRARIKTTPID</sequence>
<proteinExistence type="predicted"/>
<keyword evidence="1" id="KW-0812">Transmembrane</keyword>
<accession>A0ABY6N442</accession>
<keyword evidence="3" id="KW-1185">Reference proteome</keyword>
<name>A0ABY6N442_9ALTE</name>
<feature type="transmembrane region" description="Helical" evidence="1">
    <location>
        <begin position="190"/>
        <end position="208"/>
    </location>
</feature>
<feature type="transmembrane region" description="Helical" evidence="1">
    <location>
        <begin position="94"/>
        <end position="113"/>
    </location>
</feature>
<dbReference type="Proteomes" id="UP001163739">
    <property type="component" value="Chromosome"/>
</dbReference>
<feature type="transmembrane region" description="Helical" evidence="1">
    <location>
        <begin position="15"/>
        <end position="41"/>
    </location>
</feature>